<dbReference type="PRINTS" id="PR00727">
    <property type="entry name" value="LEADERPTASE"/>
</dbReference>
<dbReference type="PANTHER" id="PTHR12383:SF16">
    <property type="entry name" value="MITOCHONDRIAL INNER MEMBRANE PROTEASE SUBUNIT 1"/>
    <property type="match status" value="1"/>
</dbReference>
<evidence type="ECO:0000256" key="2">
    <source>
        <dbReference type="ARBA" id="ARBA00004401"/>
    </source>
</evidence>
<dbReference type="RefSeq" id="WP_345700353.1">
    <property type="nucleotide sequence ID" value="NZ_BAABIS010000001.1"/>
</dbReference>
<evidence type="ECO:0000256" key="6">
    <source>
        <dbReference type="ARBA" id="ARBA00038445"/>
    </source>
</evidence>
<evidence type="ECO:0000256" key="3">
    <source>
        <dbReference type="ARBA" id="ARBA00013208"/>
    </source>
</evidence>
<evidence type="ECO:0000256" key="7">
    <source>
        <dbReference type="RuleBase" id="RU362042"/>
    </source>
</evidence>
<dbReference type="SUPFAM" id="SSF51306">
    <property type="entry name" value="LexA/Signal peptidase"/>
    <property type="match status" value="1"/>
</dbReference>
<evidence type="ECO:0000256" key="1">
    <source>
        <dbReference type="ARBA" id="ARBA00000677"/>
    </source>
</evidence>
<comment type="subcellular location">
    <subcellularLocation>
        <location evidence="2">Cell membrane</location>
        <topology evidence="2">Single-pass type II membrane protein</topology>
    </subcellularLocation>
    <subcellularLocation>
        <location evidence="7">Membrane</location>
        <topology evidence="7">Single-pass type II membrane protein</topology>
    </subcellularLocation>
</comment>
<dbReference type="EC" id="3.4.21.89" evidence="3 7"/>
<keyword evidence="7" id="KW-0812">Transmembrane</keyword>
<comment type="caution">
    <text evidence="9">The sequence shown here is derived from an EMBL/GenBank/DDBJ whole genome shotgun (WGS) entry which is preliminary data.</text>
</comment>
<comment type="similarity">
    <text evidence="6">Belongs to the peptidase S26 family. IMP1 subfamily.</text>
</comment>
<feature type="domain" description="Peptidase S26" evidence="8">
    <location>
        <begin position="27"/>
        <end position="198"/>
    </location>
</feature>
<dbReference type="Pfam" id="PF10502">
    <property type="entry name" value="Peptidase_S26"/>
    <property type="match status" value="1"/>
</dbReference>
<evidence type="ECO:0000256" key="5">
    <source>
        <dbReference type="ARBA" id="ARBA00023136"/>
    </source>
</evidence>
<reference evidence="10" key="1">
    <citation type="journal article" date="2019" name="Int. J. Syst. Evol. Microbiol.">
        <title>The Global Catalogue of Microorganisms (GCM) 10K type strain sequencing project: providing services to taxonomists for standard genome sequencing and annotation.</title>
        <authorList>
            <consortium name="The Broad Institute Genomics Platform"/>
            <consortium name="The Broad Institute Genome Sequencing Center for Infectious Disease"/>
            <person name="Wu L."/>
            <person name="Ma J."/>
        </authorList>
    </citation>
    <scope>NUCLEOTIDE SEQUENCE [LARGE SCALE GENOMIC DNA]</scope>
    <source>
        <strain evidence="10">JCM 13006</strain>
    </source>
</reference>
<evidence type="ECO:0000256" key="4">
    <source>
        <dbReference type="ARBA" id="ARBA00022801"/>
    </source>
</evidence>
<evidence type="ECO:0000259" key="8">
    <source>
        <dbReference type="Pfam" id="PF10502"/>
    </source>
</evidence>
<keyword evidence="5 7" id="KW-0472">Membrane</keyword>
<dbReference type="InterPro" id="IPR000223">
    <property type="entry name" value="Pept_S26A_signal_pept_1"/>
</dbReference>
<dbReference type="EMBL" id="BAABIS010000001">
    <property type="protein sequence ID" value="GAA4875557.1"/>
    <property type="molecule type" value="Genomic_DNA"/>
</dbReference>
<dbReference type="InterPro" id="IPR052064">
    <property type="entry name" value="Mito_IMP1_subunit"/>
</dbReference>
<gene>
    <name evidence="9" type="ORF">GCM10023235_63680</name>
</gene>
<proteinExistence type="inferred from homology"/>
<evidence type="ECO:0000313" key="10">
    <source>
        <dbReference type="Proteomes" id="UP001501752"/>
    </source>
</evidence>
<dbReference type="PANTHER" id="PTHR12383">
    <property type="entry name" value="PROTEASE FAMILY S26 MITOCHONDRIAL INNER MEMBRANE PROTEASE-RELATED"/>
    <property type="match status" value="1"/>
</dbReference>
<accession>A0ABP9EE07</accession>
<organism evidence="9 10">
    <name type="scientific">Kitasatospora terrestris</name>
    <dbReference type="NCBI Taxonomy" id="258051"/>
    <lineage>
        <taxon>Bacteria</taxon>
        <taxon>Bacillati</taxon>
        <taxon>Actinomycetota</taxon>
        <taxon>Actinomycetes</taxon>
        <taxon>Kitasatosporales</taxon>
        <taxon>Streptomycetaceae</taxon>
        <taxon>Kitasatospora</taxon>
    </lineage>
</organism>
<dbReference type="CDD" id="cd06462">
    <property type="entry name" value="Peptidase_S24_S26"/>
    <property type="match status" value="1"/>
</dbReference>
<feature type="transmembrane region" description="Helical" evidence="7">
    <location>
        <begin position="23"/>
        <end position="47"/>
    </location>
</feature>
<keyword evidence="7" id="KW-0645">Protease</keyword>
<keyword evidence="10" id="KW-1185">Reference proteome</keyword>
<keyword evidence="4 7" id="KW-0378">Hydrolase</keyword>
<dbReference type="Gene3D" id="2.10.109.10">
    <property type="entry name" value="Umud Fragment, subunit A"/>
    <property type="match status" value="1"/>
</dbReference>
<evidence type="ECO:0000313" key="9">
    <source>
        <dbReference type="EMBL" id="GAA4875557.1"/>
    </source>
</evidence>
<protein>
    <recommendedName>
        <fullName evidence="3 7">Signal peptidase I</fullName>
        <ecNumber evidence="3 7">3.4.21.89</ecNumber>
    </recommendedName>
</protein>
<name>A0ABP9EE07_9ACTN</name>
<keyword evidence="7" id="KW-1133">Transmembrane helix</keyword>
<dbReference type="Proteomes" id="UP001501752">
    <property type="component" value="Unassembled WGS sequence"/>
</dbReference>
<dbReference type="PROSITE" id="PS51257">
    <property type="entry name" value="PROKAR_LIPOPROTEIN"/>
    <property type="match status" value="1"/>
</dbReference>
<dbReference type="InterPro" id="IPR036286">
    <property type="entry name" value="LexA/Signal_pep-like_sf"/>
</dbReference>
<dbReference type="InterPro" id="IPR019533">
    <property type="entry name" value="Peptidase_S26"/>
</dbReference>
<comment type="catalytic activity">
    <reaction evidence="1 7">
        <text>Cleavage of hydrophobic, N-terminal signal or leader sequences from secreted and periplasmic proteins.</text>
        <dbReference type="EC" id="3.4.21.89"/>
    </reaction>
</comment>
<dbReference type="NCBIfam" id="TIGR02227">
    <property type="entry name" value="sigpep_I_bact"/>
    <property type="match status" value="1"/>
</dbReference>
<sequence length="220" mass="22887">MSTPRPTKDVDAADRPRRRTTRLLLGVLVGAAVGCVLAAVATAALAVRVDGSSMRPTLADGQRLLAVPGSGGAAVHRLDVVLLHRPGRDEVIVKRVIGLPGDRVEISSTPQDPFLVLVQPGGSGPWFRVGLPAWAEQAHRTGSCCTPDGTRTAAATAQTVPPGRLFFLGDNPDGSEDSRSFGWGDLATVSGRIGLRVWPPAAVGTLDTTPTLTEVPAPPD</sequence>
<dbReference type="PROSITE" id="PS00760">
    <property type="entry name" value="SPASE_I_2"/>
    <property type="match status" value="1"/>
</dbReference>
<dbReference type="InterPro" id="IPR019757">
    <property type="entry name" value="Pept_S26A_signal_pept_1_Lys-AS"/>
</dbReference>